<dbReference type="SUPFAM" id="SSF56349">
    <property type="entry name" value="DNA breaking-rejoining enzymes"/>
    <property type="match status" value="1"/>
</dbReference>
<name>A0A1K2IF42_9FLAO</name>
<dbReference type="InterPro" id="IPR050090">
    <property type="entry name" value="Tyrosine_recombinase_XerCD"/>
</dbReference>
<accession>A0A1K2IF42</accession>
<dbReference type="STRING" id="1612149.SAMN05216324_10212"/>
<dbReference type="InterPro" id="IPR011010">
    <property type="entry name" value="DNA_brk_join_enz"/>
</dbReference>
<evidence type="ECO:0000256" key="2">
    <source>
        <dbReference type="ARBA" id="ARBA00023125"/>
    </source>
</evidence>
<dbReference type="EMBL" id="FPKW01000002">
    <property type="protein sequence ID" value="SFZ91036.1"/>
    <property type="molecule type" value="Genomic_DNA"/>
</dbReference>
<dbReference type="CDD" id="cd01188">
    <property type="entry name" value="INT_RitA_C_like"/>
    <property type="match status" value="1"/>
</dbReference>
<dbReference type="InterPro" id="IPR013762">
    <property type="entry name" value="Integrase-like_cat_sf"/>
</dbReference>
<reference evidence="8" key="1">
    <citation type="submission" date="2016-10" db="EMBL/GenBank/DDBJ databases">
        <authorList>
            <person name="Varghese N."/>
            <person name="Submissions S."/>
        </authorList>
    </citation>
    <scope>NUCLEOTIDE SEQUENCE [LARGE SCALE GENOMIC DNA]</scope>
    <source>
        <strain evidence="8">SUR2</strain>
    </source>
</reference>
<feature type="domain" description="Tyr recombinase" evidence="5">
    <location>
        <begin position="206"/>
        <end position="391"/>
    </location>
</feature>
<evidence type="ECO:0000256" key="4">
    <source>
        <dbReference type="PROSITE-ProRule" id="PRU01248"/>
    </source>
</evidence>
<dbReference type="RefSeq" id="WP_072407012.1">
    <property type="nucleotide sequence ID" value="NZ_FPKW01000002.1"/>
</dbReference>
<evidence type="ECO:0000313" key="7">
    <source>
        <dbReference type="EMBL" id="SFZ91036.1"/>
    </source>
</evidence>
<protein>
    <submittedName>
        <fullName evidence="7">Site-specific recombinase XerD</fullName>
    </submittedName>
</protein>
<evidence type="ECO:0000256" key="1">
    <source>
        <dbReference type="ARBA" id="ARBA00022908"/>
    </source>
</evidence>
<dbReference type="Gene3D" id="1.10.443.10">
    <property type="entry name" value="Intergrase catalytic core"/>
    <property type="match status" value="1"/>
</dbReference>
<dbReference type="GO" id="GO:0015074">
    <property type="term" value="P:DNA integration"/>
    <property type="evidence" value="ECO:0007669"/>
    <property type="project" value="UniProtKB-KW"/>
</dbReference>
<organism evidence="7 8">
    <name type="scientific">Chryseobacterium limigenitum</name>
    <dbReference type="NCBI Taxonomy" id="1612149"/>
    <lineage>
        <taxon>Bacteria</taxon>
        <taxon>Pseudomonadati</taxon>
        <taxon>Bacteroidota</taxon>
        <taxon>Flavobacteriia</taxon>
        <taxon>Flavobacteriales</taxon>
        <taxon>Weeksellaceae</taxon>
        <taxon>Chryseobacterium group</taxon>
        <taxon>Chryseobacterium</taxon>
    </lineage>
</organism>
<proteinExistence type="predicted"/>
<dbReference type="GO" id="GO:0006310">
    <property type="term" value="P:DNA recombination"/>
    <property type="evidence" value="ECO:0007669"/>
    <property type="project" value="UniProtKB-KW"/>
</dbReference>
<dbReference type="PROSITE" id="PS51898">
    <property type="entry name" value="TYR_RECOMBINASE"/>
    <property type="match status" value="1"/>
</dbReference>
<dbReference type="AlphaFoldDB" id="A0A1K2IF42"/>
<keyword evidence="8" id="KW-1185">Reference proteome</keyword>
<dbReference type="PROSITE" id="PS51900">
    <property type="entry name" value="CB"/>
    <property type="match status" value="1"/>
</dbReference>
<dbReference type="InterPro" id="IPR002104">
    <property type="entry name" value="Integrase_catalytic"/>
</dbReference>
<dbReference type="InterPro" id="IPR010998">
    <property type="entry name" value="Integrase_recombinase_N"/>
</dbReference>
<dbReference type="Gene3D" id="1.10.150.130">
    <property type="match status" value="1"/>
</dbReference>
<dbReference type="GO" id="GO:0003677">
    <property type="term" value="F:DNA binding"/>
    <property type="evidence" value="ECO:0007669"/>
    <property type="project" value="UniProtKB-UniRule"/>
</dbReference>
<dbReference type="Pfam" id="PF00589">
    <property type="entry name" value="Phage_integrase"/>
    <property type="match status" value="1"/>
</dbReference>
<keyword evidence="3" id="KW-0233">DNA recombination</keyword>
<evidence type="ECO:0000313" key="8">
    <source>
        <dbReference type="Proteomes" id="UP000182034"/>
    </source>
</evidence>
<feature type="domain" description="Core-binding (CB)" evidence="6">
    <location>
        <begin position="103"/>
        <end position="187"/>
    </location>
</feature>
<dbReference type="OrthoDB" id="9785687at2"/>
<keyword evidence="2 4" id="KW-0238">DNA-binding</keyword>
<keyword evidence="1" id="KW-0229">DNA integration</keyword>
<dbReference type="Proteomes" id="UP000182034">
    <property type="component" value="Unassembled WGS sequence"/>
</dbReference>
<evidence type="ECO:0000259" key="5">
    <source>
        <dbReference type="PROSITE" id="PS51898"/>
    </source>
</evidence>
<sequence length="407" mass="48164">MQKNIHELHLQLETYIKENIYSSSMIERLSIEYNRLLAYMKQNSTEIYTPEVGKVYLKHRDTIISKRKCHHYDERYITLLNGMLQERWILRISRTKYDAPFPGHIGPYFTEFLEKHVIEKKLKTDTRNNYYRCLYKFCERMHYENVSSLKDLTAEKLLDFMSSVRNCKDHSATILRAALKKLYDDGIIDRRTAKILDHLKIRVRNKIQTYYTADEILRLEQNVNRTISKGKRDYAMILLATRLGFRSSDIRFLKFSNIDWKNNIIRLEQFKTKVPIELPLLTDIGEAIIDYIKNGRPKIKSKYIFLRELGPYTTMTSNAFYNNIRNYLKKANIDYSTRKHGSHALRHSLATNLLKNRVPISIISDTLGHTNTVVTMDYLHISIENLLECSLDVPVVDHNFYLQANFK</sequence>
<evidence type="ECO:0000259" key="6">
    <source>
        <dbReference type="PROSITE" id="PS51900"/>
    </source>
</evidence>
<evidence type="ECO:0000256" key="3">
    <source>
        <dbReference type="ARBA" id="ARBA00023172"/>
    </source>
</evidence>
<gene>
    <name evidence="7" type="ORF">SAMN05216324_10212</name>
</gene>
<dbReference type="PANTHER" id="PTHR30349">
    <property type="entry name" value="PHAGE INTEGRASE-RELATED"/>
    <property type="match status" value="1"/>
</dbReference>
<dbReference type="InterPro" id="IPR044068">
    <property type="entry name" value="CB"/>
</dbReference>